<proteinExistence type="predicted"/>
<dbReference type="AlphaFoldDB" id="A0A0P0R977"/>
<sequence length="71" mass="8064">MLSQRFERDRIGKRDATIAVVCHPMWMKPEMAASHVIHEGPVVDISVVSIQRKPFASLGMIQRVQYDVSDV</sequence>
<dbReference type="KEGG" id="bcai:K788_0002321"/>
<evidence type="ECO:0000313" key="2">
    <source>
        <dbReference type="Proteomes" id="UP000019146"/>
    </source>
</evidence>
<organism evidence="1 2">
    <name type="scientific">Paraburkholderia caribensis MBA4</name>
    <dbReference type="NCBI Taxonomy" id="1323664"/>
    <lineage>
        <taxon>Bacteria</taxon>
        <taxon>Pseudomonadati</taxon>
        <taxon>Pseudomonadota</taxon>
        <taxon>Betaproteobacteria</taxon>
        <taxon>Burkholderiales</taxon>
        <taxon>Burkholderiaceae</taxon>
        <taxon>Paraburkholderia</taxon>
    </lineage>
</organism>
<protein>
    <submittedName>
        <fullName evidence="1">Uncharacterized protein</fullName>
    </submittedName>
</protein>
<dbReference type="Proteomes" id="UP000019146">
    <property type="component" value="Chromosome 1"/>
</dbReference>
<dbReference type="EMBL" id="CP012746">
    <property type="protein sequence ID" value="ALL64815.1"/>
    <property type="molecule type" value="Genomic_DNA"/>
</dbReference>
<gene>
    <name evidence="1" type="ORF">K788_0002321</name>
</gene>
<accession>A0A0P0R977</accession>
<reference evidence="1 2" key="1">
    <citation type="journal article" date="2014" name="Genome Announc.">
        <title>Draft Genome Sequence of the Haloacid-Degrading Burkholderia caribensis Strain MBA4.</title>
        <authorList>
            <person name="Pan Y."/>
            <person name="Kong K.F."/>
            <person name="Tsang J.S."/>
        </authorList>
    </citation>
    <scope>NUCLEOTIDE SEQUENCE [LARGE SCALE GENOMIC DNA]</scope>
    <source>
        <strain evidence="1 2">MBA4</strain>
    </source>
</reference>
<evidence type="ECO:0000313" key="1">
    <source>
        <dbReference type="EMBL" id="ALL64815.1"/>
    </source>
</evidence>
<name>A0A0P0R977_9BURK</name>